<dbReference type="PROSITE" id="PS50902">
    <property type="entry name" value="FLAVODOXIN_LIKE"/>
    <property type="match status" value="1"/>
</dbReference>
<dbReference type="PRINTS" id="PR00371">
    <property type="entry name" value="FPNCR"/>
</dbReference>
<evidence type="ECO:0000256" key="12">
    <source>
        <dbReference type="ARBA" id="ARBA00040659"/>
    </source>
</evidence>
<dbReference type="PANTHER" id="PTHR19384:SF84">
    <property type="entry name" value="METHIONINE SYNTHASE REDUCTASE"/>
    <property type="match status" value="1"/>
</dbReference>
<dbReference type="OrthoDB" id="1856718at2759"/>
<organism evidence="15 16">
    <name type="scientific">Lobosporangium transversale</name>
    <dbReference type="NCBI Taxonomy" id="64571"/>
    <lineage>
        <taxon>Eukaryota</taxon>
        <taxon>Fungi</taxon>
        <taxon>Fungi incertae sedis</taxon>
        <taxon>Mucoromycota</taxon>
        <taxon>Mortierellomycotina</taxon>
        <taxon>Mortierellomycetes</taxon>
        <taxon>Mortierellales</taxon>
        <taxon>Mortierellaceae</taxon>
        <taxon>Lobosporangium</taxon>
    </lineage>
</organism>
<dbReference type="Pfam" id="PF00175">
    <property type="entry name" value="NAD_binding_1"/>
    <property type="match status" value="1"/>
</dbReference>
<keyword evidence="9" id="KW-0560">Oxidoreductase</keyword>
<dbReference type="SUPFAM" id="SSF52343">
    <property type="entry name" value="Ferredoxin reductase-like, C-terminal NADP-linked domain"/>
    <property type="match status" value="1"/>
</dbReference>
<evidence type="ECO:0000256" key="4">
    <source>
        <dbReference type="ARBA" id="ARBA00022630"/>
    </source>
</evidence>
<name>A0A1Y2H1G6_9FUNG</name>
<dbReference type="GO" id="GO:0050660">
    <property type="term" value="F:flavin adenine dinucleotide binding"/>
    <property type="evidence" value="ECO:0007669"/>
    <property type="project" value="TreeGrafter"/>
</dbReference>
<gene>
    <name evidence="15" type="ORF">BCR41DRAFT_316986</name>
</gene>
<evidence type="ECO:0000259" key="14">
    <source>
        <dbReference type="PROSITE" id="PS51384"/>
    </source>
</evidence>
<dbReference type="FunFam" id="3.40.50.360:FF:000059">
    <property type="entry name" value="5-methyltetrahydrofolate-homocysteine methyltransferase reductase"/>
    <property type="match status" value="1"/>
</dbReference>
<proteinExistence type="predicted"/>
<keyword evidence="16" id="KW-1185">Reference proteome</keyword>
<dbReference type="GeneID" id="33563104"/>
<dbReference type="Gene3D" id="1.20.990.10">
    <property type="entry name" value="NADPH-cytochrome p450 Reductase, Chain A, domain 3"/>
    <property type="match status" value="1"/>
</dbReference>
<dbReference type="Gene3D" id="2.40.30.10">
    <property type="entry name" value="Translation factors"/>
    <property type="match status" value="1"/>
</dbReference>
<dbReference type="FunFam" id="3.40.50.80:FF:000001">
    <property type="entry name" value="NADPH--cytochrome P450 reductase 1"/>
    <property type="match status" value="1"/>
</dbReference>
<dbReference type="InterPro" id="IPR023173">
    <property type="entry name" value="NADPH_Cyt_P450_Rdtase_alpha"/>
</dbReference>
<evidence type="ECO:0000256" key="10">
    <source>
        <dbReference type="ARBA" id="ARBA00023167"/>
    </source>
</evidence>
<feature type="domain" description="Flavodoxin-like" evidence="13">
    <location>
        <begin position="16"/>
        <end position="156"/>
    </location>
</feature>
<dbReference type="EMBL" id="MCFF01000002">
    <property type="protein sequence ID" value="ORZ28398.1"/>
    <property type="molecule type" value="Genomic_DNA"/>
</dbReference>
<evidence type="ECO:0000256" key="11">
    <source>
        <dbReference type="ARBA" id="ARBA00039088"/>
    </source>
</evidence>
<keyword evidence="7" id="KW-0274">FAD</keyword>
<dbReference type="GO" id="GO:0030586">
    <property type="term" value="F:[methionine synthase] reductase (NADPH) activity"/>
    <property type="evidence" value="ECO:0007669"/>
    <property type="project" value="UniProtKB-EC"/>
</dbReference>
<evidence type="ECO:0000256" key="9">
    <source>
        <dbReference type="ARBA" id="ARBA00023002"/>
    </source>
</evidence>
<evidence type="ECO:0000256" key="7">
    <source>
        <dbReference type="ARBA" id="ARBA00022827"/>
    </source>
</evidence>
<dbReference type="InterPro" id="IPR029039">
    <property type="entry name" value="Flavoprotein-like_sf"/>
</dbReference>
<dbReference type="InterPro" id="IPR001094">
    <property type="entry name" value="Flavdoxin-like"/>
</dbReference>
<keyword evidence="4" id="KW-0285">Flavoprotein</keyword>
<evidence type="ECO:0000256" key="8">
    <source>
        <dbReference type="ARBA" id="ARBA00022857"/>
    </source>
</evidence>
<evidence type="ECO:0000259" key="13">
    <source>
        <dbReference type="PROSITE" id="PS50902"/>
    </source>
</evidence>
<dbReference type="GO" id="GO:0005829">
    <property type="term" value="C:cytosol"/>
    <property type="evidence" value="ECO:0007669"/>
    <property type="project" value="TreeGrafter"/>
</dbReference>
<dbReference type="AlphaFoldDB" id="A0A1Y2H1G6"/>
<dbReference type="Gene3D" id="3.40.50.80">
    <property type="entry name" value="Nucleotide-binding domain of ferredoxin-NADP reductase (FNR) module"/>
    <property type="match status" value="1"/>
</dbReference>
<dbReference type="InParanoid" id="A0A1Y2H1G6"/>
<dbReference type="GO" id="GO:0009086">
    <property type="term" value="P:methionine biosynthetic process"/>
    <property type="evidence" value="ECO:0007669"/>
    <property type="project" value="UniProtKB-KW"/>
</dbReference>
<evidence type="ECO:0000256" key="6">
    <source>
        <dbReference type="ARBA" id="ARBA00022691"/>
    </source>
</evidence>
<dbReference type="GO" id="GO:0050667">
    <property type="term" value="P:homocysteine metabolic process"/>
    <property type="evidence" value="ECO:0007669"/>
    <property type="project" value="TreeGrafter"/>
</dbReference>
<evidence type="ECO:0000313" key="16">
    <source>
        <dbReference type="Proteomes" id="UP000193648"/>
    </source>
</evidence>
<dbReference type="PANTHER" id="PTHR19384">
    <property type="entry name" value="NITRIC OXIDE SYNTHASE-RELATED"/>
    <property type="match status" value="1"/>
</dbReference>
<protein>
    <recommendedName>
        <fullName evidence="12">Methionine synthase reductase</fullName>
        <ecNumber evidence="11">1.16.1.8</ecNumber>
    </recommendedName>
</protein>
<dbReference type="Pfam" id="PF00258">
    <property type="entry name" value="Flavodoxin_1"/>
    <property type="match status" value="1"/>
</dbReference>
<accession>A0A1Y2H1G6</accession>
<dbReference type="Pfam" id="PF00667">
    <property type="entry name" value="FAD_binding_1"/>
    <property type="match status" value="1"/>
</dbReference>
<dbReference type="PRINTS" id="PR00369">
    <property type="entry name" value="FLAVODOXIN"/>
</dbReference>
<comment type="cofactor">
    <cofactor evidence="2">
        <name>FAD</name>
        <dbReference type="ChEBI" id="CHEBI:57692"/>
    </cofactor>
</comment>
<evidence type="ECO:0000256" key="5">
    <source>
        <dbReference type="ARBA" id="ARBA00022643"/>
    </source>
</evidence>
<dbReference type="InterPro" id="IPR001433">
    <property type="entry name" value="OxRdtase_FAD/NAD-bd"/>
</dbReference>
<keyword evidence="5" id="KW-0288">FMN</keyword>
<comment type="cofactor">
    <cofactor evidence="1">
        <name>FMN</name>
        <dbReference type="ChEBI" id="CHEBI:58210"/>
    </cofactor>
</comment>
<reference evidence="15 16" key="1">
    <citation type="submission" date="2016-07" db="EMBL/GenBank/DDBJ databases">
        <title>Pervasive Adenine N6-methylation of Active Genes in Fungi.</title>
        <authorList>
            <consortium name="DOE Joint Genome Institute"/>
            <person name="Mondo S.J."/>
            <person name="Dannebaum R.O."/>
            <person name="Kuo R.C."/>
            <person name="Labutti K."/>
            <person name="Haridas S."/>
            <person name="Kuo A."/>
            <person name="Salamov A."/>
            <person name="Ahrendt S.R."/>
            <person name="Lipzen A."/>
            <person name="Sullivan W."/>
            <person name="Andreopoulos W.B."/>
            <person name="Clum A."/>
            <person name="Lindquist E."/>
            <person name="Daum C."/>
            <person name="Ramamoorthy G.K."/>
            <person name="Gryganskyi A."/>
            <person name="Culley D."/>
            <person name="Magnuson J.K."/>
            <person name="James T.Y."/>
            <person name="O'Malley M.A."/>
            <person name="Stajich J.E."/>
            <person name="Spatafora J.W."/>
            <person name="Visel A."/>
            <person name="Grigoriev I.V."/>
        </authorList>
    </citation>
    <scope>NUCLEOTIDE SEQUENCE [LARGE SCALE GENOMIC DNA]</scope>
    <source>
        <strain evidence="15 16">NRRL 3116</strain>
    </source>
</reference>
<keyword evidence="8" id="KW-0521">NADP</keyword>
<evidence type="ECO:0000256" key="1">
    <source>
        <dbReference type="ARBA" id="ARBA00001917"/>
    </source>
</evidence>
<dbReference type="Proteomes" id="UP000193648">
    <property type="component" value="Unassembled WGS sequence"/>
</dbReference>
<dbReference type="STRING" id="64571.A0A1Y2H1G6"/>
<dbReference type="EC" id="1.16.1.8" evidence="11"/>
<sequence length="728" mass="81193">MVPNKDEDSIPHADHLTVFFASQTGNAESISRNIYEQAQERGFKAAHYVLNDFAKVDWDKEECLVFVVSTTGDGDPPDNSTKFWRHLRKLKGVGLTKAKYAVLGLGDTNYDNFCQTAKRLDTRLQELGATPFYARGLADDATGLEETVDPWIKNLWPALAHQVICTPAVHDLPQPHLTPEEEKIVKSLIGKGTDPGQLPPSTSLKTSSELELNLNEKADINTLSSGMSTLSVSVPAKEKDSMAPFAKYRIVVDFSSMSNHSSLTGLPRVPNANLKITEGDSTTASGSKATSRPIPSFIQTPTPLINAKINSVQCLTATDALKRTLSVEFGFEDDVDYSPGDAFGIWAPNNESLVRGVLEALAVDEHDQNKNIKFEGEGIPSHLQPVKSASLLEVFRYSVDLTSVPKKANIRLYADHATDMTEKQQLMFLASKQGSDQFNAFRAQTPTFLDILHTFPSIKIPVARVIETLPPLQPRYYSITSSPLAKNGHRRWSCAFNVVTYILPEGVNRRGVCTPWLDELAGLVPFGKAISEGLEKTVIPIFLKPNETKFNLPTDTTRPIIMIGPGTGVAPFMGFLEHRSEQRKIKKRLMNIGPRSQQQLDDLFGEMWLFFGCRHREKDWLFKEQMETYKEEGILTELHVAVSREENIPNSGKYVQDLIKKESKRLWDLLDKKGALIYVCGDAKGMAKGVHDELIDILVTNGGFEKTAAMLELNKWAQEKRYLRDLWA</sequence>
<dbReference type="InterPro" id="IPR001709">
    <property type="entry name" value="Flavoprot_Pyr_Nucl_cyt_Rdtase"/>
</dbReference>
<dbReference type="InterPro" id="IPR017938">
    <property type="entry name" value="Riboflavin_synthase-like_b-brl"/>
</dbReference>
<dbReference type="InterPro" id="IPR003097">
    <property type="entry name" value="CysJ-like_FAD-binding"/>
</dbReference>
<evidence type="ECO:0000313" key="15">
    <source>
        <dbReference type="EMBL" id="ORZ28398.1"/>
    </source>
</evidence>
<dbReference type="SUPFAM" id="SSF63380">
    <property type="entry name" value="Riboflavin synthase domain-like"/>
    <property type="match status" value="1"/>
</dbReference>
<dbReference type="PROSITE" id="PS51384">
    <property type="entry name" value="FAD_FR"/>
    <property type="match status" value="1"/>
</dbReference>
<dbReference type="FunCoup" id="A0A1Y2H1G6">
    <property type="interactions" value="337"/>
</dbReference>
<keyword evidence="6" id="KW-0949">S-adenosyl-L-methionine</keyword>
<keyword evidence="10" id="KW-0486">Methionine biosynthesis</keyword>
<dbReference type="RefSeq" id="XP_021886083.1">
    <property type="nucleotide sequence ID" value="XM_022021260.1"/>
</dbReference>
<dbReference type="Gene3D" id="3.40.50.360">
    <property type="match status" value="1"/>
</dbReference>
<comment type="caution">
    <text evidence="15">The sequence shown here is derived from an EMBL/GenBank/DDBJ whole genome shotgun (WGS) entry which is preliminary data.</text>
</comment>
<feature type="domain" description="FAD-binding FR-type" evidence="14">
    <location>
        <begin position="302"/>
        <end position="553"/>
    </location>
</feature>
<dbReference type="InterPro" id="IPR008254">
    <property type="entry name" value="Flavodoxin/NO_synth"/>
</dbReference>
<keyword evidence="3" id="KW-0028">Amino-acid biosynthesis</keyword>
<dbReference type="InterPro" id="IPR039261">
    <property type="entry name" value="FNR_nucleotide-bd"/>
</dbReference>
<dbReference type="SUPFAM" id="SSF52218">
    <property type="entry name" value="Flavoproteins"/>
    <property type="match status" value="1"/>
</dbReference>
<dbReference type="InterPro" id="IPR017927">
    <property type="entry name" value="FAD-bd_FR_type"/>
</dbReference>
<evidence type="ECO:0000256" key="2">
    <source>
        <dbReference type="ARBA" id="ARBA00001974"/>
    </source>
</evidence>
<dbReference type="GO" id="GO:0010181">
    <property type="term" value="F:FMN binding"/>
    <property type="evidence" value="ECO:0007669"/>
    <property type="project" value="InterPro"/>
</dbReference>
<evidence type="ECO:0000256" key="3">
    <source>
        <dbReference type="ARBA" id="ARBA00022605"/>
    </source>
</evidence>